<proteinExistence type="predicted"/>
<gene>
    <name evidence="1" type="ORF">IV203_018109</name>
</gene>
<dbReference type="Proteomes" id="UP000693970">
    <property type="component" value="Unassembled WGS sequence"/>
</dbReference>
<organism evidence="1 2">
    <name type="scientific">Nitzschia inconspicua</name>
    <dbReference type="NCBI Taxonomy" id="303405"/>
    <lineage>
        <taxon>Eukaryota</taxon>
        <taxon>Sar</taxon>
        <taxon>Stramenopiles</taxon>
        <taxon>Ochrophyta</taxon>
        <taxon>Bacillariophyta</taxon>
        <taxon>Bacillariophyceae</taxon>
        <taxon>Bacillariophycidae</taxon>
        <taxon>Bacillariales</taxon>
        <taxon>Bacillariaceae</taxon>
        <taxon>Nitzschia</taxon>
    </lineage>
</organism>
<reference evidence="1" key="2">
    <citation type="submission" date="2021-04" db="EMBL/GenBank/DDBJ databases">
        <authorList>
            <person name="Podell S."/>
        </authorList>
    </citation>
    <scope>NUCLEOTIDE SEQUENCE</scope>
    <source>
        <strain evidence="1">Hildebrandi</strain>
    </source>
</reference>
<name>A0A9K3Q5A3_9STRA</name>
<accession>A0A9K3Q5A3</accession>
<evidence type="ECO:0000313" key="1">
    <source>
        <dbReference type="EMBL" id="KAG7371967.1"/>
    </source>
</evidence>
<dbReference type="EMBL" id="JAGRRH010000003">
    <property type="protein sequence ID" value="KAG7371967.1"/>
    <property type="molecule type" value="Genomic_DNA"/>
</dbReference>
<dbReference type="AlphaFoldDB" id="A0A9K3Q5A3"/>
<evidence type="ECO:0000313" key="2">
    <source>
        <dbReference type="Proteomes" id="UP000693970"/>
    </source>
</evidence>
<keyword evidence="2" id="KW-1185">Reference proteome</keyword>
<reference evidence="1" key="1">
    <citation type="journal article" date="2021" name="Sci. Rep.">
        <title>Diploid genomic architecture of Nitzschia inconspicua, an elite biomass production diatom.</title>
        <authorList>
            <person name="Oliver A."/>
            <person name="Podell S."/>
            <person name="Pinowska A."/>
            <person name="Traller J.C."/>
            <person name="Smith S.R."/>
            <person name="McClure R."/>
            <person name="Beliaev A."/>
            <person name="Bohutskyi P."/>
            <person name="Hill E.A."/>
            <person name="Rabines A."/>
            <person name="Zheng H."/>
            <person name="Allen L.Z."/>
            <person name="Kuo A."/>
            <person name="Grigoriev I.V."/>
            <person name="Allen A.E."/>
            <person name="Hazlebeck D."/>
            <person name="Allen E.E."/>
        </authorList>
    </citation>
    <scope>NUCLEOTIDE SEQUENCE</scope>
    <source>
        <strain evidence="1">Hildebrandi</strain>
    </source>
</reference>
<comment type="caution">
    <text evidence="1">The sequence shown here is derived from an EMBL/GenBank/DDBJ whole genome shotgun (WGS) entry which is preliminary data.</text>
</comment>
<sequence>MQQLSLQSDRAWTRAAVTASETDPTISAIATNANLLPLDQLPTLERDLQTWLADQISHHQSWHPRGIDHSSTTDIMAAFTTMGDKYGDKLAAALQTQHQPPQAGLMPDQIVQLVAHINQMTQRNQVPTQDQTIPAGRLSAEQRIALHGWSNLGPSESLAEFWTHYDNTKTTGTLETTIKHQLFKQLQTAEPTFDSTILNKTLIATVSTQAFIPTHPASHSPLPTNGLLLRTITMLKERQQLPPPPPARSRDGFSIVSALTTPTTFSNQGKRPALTTRLNPNHHPSLAAAVQSWKTSHPTSPLPCLRDILTCNKMDTNEALTTCKLAPMDCLRYVLLGSCVVHVATRCPETPCPKTPLPTSLPTEDDVTVITGKSTSRPSTAKVWQETVVKLRFQSKDDLLTKDVSYLAFGVLNAIKQSFPTRIKIKLNNANMESHNVQAPTNDDDFQKLFGVSHRRGNKAKKIQSQSWIIFRIFTDMTLATIRKEQTVHDALQRSHGNLVYYPWTEDVHDVVSLGFFVGPLPKYMTSSQFEEELIPLISAKANIDAKRIPKHHCVMETITTYQPGTDLRFKCQAFVIQVEQQHSLKLREILNKAFSSKNENLLFVLFEQRRSHPAIFAKAVHRQAEYEAKHRIVAIHGIRPDTMFEFDVVLRQSFPQILQVYRTPTTAYLNCGGEPLGRYNLLCKTTAFTDLARALHIKLAETYHTFVQQIATPQLDTTHEEEVRVVSRFPTPSTPGSQATLTTRHSYITCSHSVLTEQEFTTDTIPRESWSVRTKPHPPVPTTIHDPSQLEAPQATQIHTPATPRHTSWSTVAAGTITALPPT</sequence>
<protein>
    <submittedName>
        <fullName evidence="1">Uncharacterized protein</fullName>
    </submittedName>
</protein>